<dbReference type="InterPro" id="IPR011075">
    <property type="entry name" value="TetR_C"/>
</dbReference>
<accession>A0A8F9TZ88</accession>
<dbReference type="GO" id="GO:0000976">
    <property type="term" value="F:transcription cis-regulatory region binding"/>
    <property type="evidence" value="ECO:0007669"/>
    <property type="project" value="TreeGrafter"/>
</dbReference>
<dbReference type="Gene3D" id="1.10.10.60">
    <property type="entry name" value="Homeodomain-like"/>
    <property type="match status" value="1"/>
</dbReference>
<dbReference type="Gene3D" id="1.10.357.10">
    <property type="entry name" value="Tetracycline Repressor, domain 2"/>
    <property type="match status" value="1"/>
</dbReference>
<dbReference type="InterPro" id="IPR036271">
    <property type="entry name" value="Tet_transcr_reg_TetR-rel_C_sf"/>
</dbReference>
<keyword evidence="2 4" id="KW-0238">DNA-binding</keyword>
<dbReference type="PANTHER" id="PTHR30055:SF234">
    <property type="entry name" value="HTH-TYPE TRANSCRIPTIONAL REGULATOR BETI"/>
    <property type="match status" value="1"/>
</dbReference>
<dbReference type="SUPFAM" id="SSF48498">
    <property type="entry name" value="Tetracyclin repressor-like, C-terminal domain"/>
    <property type="match status" value="1"/>
</dbReference>
<dbReference type="Pfam" id="PF16859">
    <property type="entry name" value="TetR_C_11"/>
    <property type="match status" value="1"/>
</dbReference>
<evidence type="ECO:0000256" key="1">
    <source>
        <dbReference type="ARBA" id="ARBA00023015"/>
    </source>
</evidence>
<feature type="DNA-binding region" description="H-T-H motif" evidence="4">
    <location>
        <begin position="59"/>
        <end position="78"/>
    </location>
</feature>
<sequence length="235" mass="25840">MSGISPARRRLAFRDVSTFLNASNHLHSLKAEPPSLSTRQRLLDAAARVFARDGLSRATTREIAREAGVNEVTLFRHFQTKDGLISAVVGENFAESGAAPVGALPAPTDDLRADLENLARHYEALLKANLPLVRTMLGEVQHRHGGHEKQVFRAVFAPLKAALAERIRAARDQDELRPEFRADVLADLLGGMIFTGVLRRSSPDIKLEYTATAYRQAAIDLVLSGATMKREGRPR</sequence>
<evidence type="ECO:0000256" key="4">
    <source>
        <dbReference type="PROSITE-ProRule" id="PRU00335"/>
    </source>
</evidence>
<dbReference type="PANTHER" id="PTHR30055">
    <property type="entry name" value="HTH-TYPE TRANSCRIPTIONAL REGULATOR RUTR"/>
    <property type="match status" value="1"/>
</dbReference>
<keyword evidence="7" id="KW-1185">Reference proteome</keyword>
<dbReference type="InterPro" id="IPR001647">
    <property type="entry name" value="HTH_TetR"/>
</dbReference>
<dbReference type="InterPro" id="IPR050109">
    <property type="entry name" value="HTH-type_TetR-like_transc_reg"/>
</dbReference>
<evidence type="ECO:0000313" key="6">
    <source>
        <dbReference type="EMBL" id="QYM80742.1"/>
    </source>
</evidence>
<proteinExistence type="predicted"/>
<name>A0A8F9TZ88_9BACT</name>
<keyword evidence="1" id="KW-0805">Transcription regulation</keyword>
<dbReference type="GO" id="GO:0003700">
    <property type="term" value="F:DNA-binding transcription factor activity"/>
    <property type="evidence" value="ECO:0007669"/>
    <property type="project" value="TreeGrafter"/>
</dbReference>
<dbReference type="KEGG" id="ole:K0B96_02350"/>
<dbReference type="InterPro" id="IPR009057">
    <property type="entry name" value="Homeodomain-like_sf"/>
</dbReference>
<dbReference type="Pfam" id="PF00440">
    <property type="entry name" value="TetR_N"/>
    <property type="match status" value="1"/>
</dbReference>
<dbReference type="SUPFAM" id="SSF46689">
    <property type="entry name" value="Homeodomain-like"/>
    <property type="match status" value="1"/>
</dbReference>
<organism evidence="6 7">
    <name type="scientific">Horticoccus luteus</name>
    <dbReference type="NCBI Taxonomy" id="2862869"/>
    <lineage>
        <taxon>Bacteria</taxon>
        <taxon>Pseudomonadati</taxon>
        <taxon>Verrucomicrobiota</taxon>
        <taxon>Opitutia</taxon>
        <taxon>Opitutales</taxon>
        <taxon>Opitutaceae</taxon>
        <taxon>Horticoccus</taxon>
    </lineage>
</organism>
<protein>
    <submittedName>
        <fullName evidence="6">TetR/AcrR family transcriptional regulator</fullName>
    </submittedName>
</protein>
<dbReference type="PROSITE" id="PS50977">
    <property type="entry name" value="HTH_TETR_2"/>
    <property type="match status" value="1"/>
</dbReference>
<dbReference type="AlphaFoldDB" id="A0A8F9TZ88"/>
<gene>
    <name evidence="6" type="ORF">K0B96_02350</name>
</gene>
<keyword evidence="3" id="KW-0804">Transcription</keyword>
<reference evidence="6" key="1">
    <citation type="submission" date="2021-08" db="EMBL/GenBank/DDBJ databases">
        <title>Genome of a novel bacterium of the phylum Verrucomicrobia, Oleiharenicola sp. KSB-15.</title>
        <authorList>
            <person name="Chung J.-H."/>
            <person name="Ahn J.-H."/>
            <person name="Yoon Y."/>
            <person name="Kim D.-Y."/>
            <person name="An S.-H."/>
            <person name="Park I."/>
            <person name="Yeon J."/>
        </authorList>
    </citation>
    <scope>NUCLEOTIDE SEQUENCE</scope>
    <source>
        <strain evidence="6">KSB-15</strain>
    </source>
</reference>
<dbReference type="PRINTS" id="PR00455">
    <property type="entry name" value="HTHTETR"/>
</dbReference>
<evidence type="ECO:0000256" key="3">
    <source>
        <dbReference type="ARBA" id="ARBA00023163"/>
    </source>
</evidence>
<dbReference type="Proteomes" id="UP000825051">
    <property type="component" value="Chromosome"/>
</dbReference>
<evidence type="ECO:0000259" key="5">
    <source>
        <dbReference type="PROSITE" id="PS50977"/>
    </source>
</evidence>
<evidence type="ECO:0000313" key="7">
    <source>
        <dbReference type="Proteomes" id="UP000825051"/>
    </source>
</evidence>
<dbReference type="EMBL" id="CP080507">
    <property type="protein sequence ID" value="QYM80742.1"/>
    <property type="molecule type" value="Genomic_DNA"/>
</dbReference>
<feature type="domain" description="HTH tetR-type" evidence="5">
    <location>
        <begin position="36"/>
        <end position="96"/>
    </location>
</feature>
<evidence type="ECO:0000256" key="2">
    <source>
        <dbReference type="ARBA" id="ARBA00023125"/>
    </source>
</evidence>